<sequence>MVLVRRRDAATLTNIILKFIRPGTTIMSDSWRAYSQLSRLLAGYRHLTVNHMVNFVDPHTAAHTHNIESLWQKFKMVPKRKYGLNTRRYTDYIREFLWRREFGSIGIHMIFVHREIDVFIHKLFFRFGLIVHKFRFEFLVASLLCTAFCGYGLRWIEELTTKDPQFVFSPNNAPWRYEYA</sequence>
<proteinExistence type="predicted"/>
<dbReference type="Proteomes" id="UP000230423">
    <property type="component" value="Unassembled WGS sequence"/>
</dbReference>
<dbReference type="OrthoDB" id="6431448at2759"/>
<dbReference type="Pfam" id="PF12762">
    <property type="entry name" value="DDE_Tnp_IS1595"/>
    <property type="match status" value="1"/>
</dbReference>
<keyword evidence="4" id="KW-1185">Reference proteome</keyword>
<keyword evidence="1" id="KW-1133">Transmembrane helix</keyword>
<protein>
    <recommendedName>
        <fullName evidence="2">ISXO2-like transposase domain-containing protein</fullName>
    </recommendedName>
</protein>
<organism evidence="3 4">
    <name type="scientific">Teladorsagia circumcincta</name>
    <name type="common">Brown stomach worm</name>
    <name type="synonym">Ostertagia circumcincta</name>
    <dbReference type="NCBI Taxonomy" id="45464"/>
    <lineage>
        <taxon>Eukaryota</taxon>
        <taxon>Metazoa</taxon>
        <taxon>Ecdysozoa</taxon>
        <taxon>Nematoda</taxon>
        <taxon>Chromadorea</taxon>
        <taxon>Rhabditida</taxon>
        <taxon>Rhabditina</taxon>
        <taxon>Rhabditomorpha</taxon>
        <taxon>Strongyloidea</taxon>
        <taxon>Trichostrongylidae</taxon>
        <taxon>Teladorsagia</taxon>
    </lineage>
</organism>
<keyword evidence="1" id="KW-0472">Membrane</keyword>
<dbReference type="PANTHER" id="PTHR47163">
    <property type="entry name" value="DDE_TNP_IS1595 DOMAIN-CONTAINING PROTEIN"/>
    <property type="match status" value="1"/>
</dbReference>
<reference evidence="3 4" key="1">
    <citation type="submission" date="2015-09" db="EMBL/GenBank/DDBJ databases">
        <title>Draft genome of the parasitic nematode Teladorsagia circumcincta isolate WARC Sus (inbred).</title>
        <authorList>
            <person name="Mitreva M."/>
        </authorList>
    </citation>
    <scope>NUCLEOTIDE SEQUENCE [LARGE SCALE GENOMIC DNA]</scope>
    <source>
        <strain evidence="3 4">S</strain>
    </source>
</reference>
<dbReference type="SMART" id="SM01126">
    <property type="entry name" value="DDE_Tnp_IS1595"/>
    <property type="match status" value="1"/>
</dbReference>
<dbReference type="InterPro" id="IPR053164">
    <property type="entry name" value="IS1016-like_transposase"/>
</dbReference>
<dbReference type="PANTHER" id="PTHR47163:SF2">
    <property type="entry name" value="SI:DKEY-17M8.2"/>
    <property type="match status" value="1"/>
</dbReference>
<evidence type="ECO:0000256" key="1">
    <source>
        <dbReference type="SAM" id="Phobius"/>
    </source>
</evidence>
<dbReference type="InterPro" id="IPR024445">
    <property type="entry name" value="Tnp_ISXO2-like"/>
</dbReference>
<dbReference type="AlphaFoldDB" id="A0A2G9U9U7"/>
<dbReference type="EMBL" id="KZ348379">
    <property type="protein sequence ID" value="PIO66270.1"/>
    <property type="molecule type" value="Genomic_DNA"/>
</dbReference>
<name>A0A2G9U9U7_TELCI</name>
<evidence type="ECO:0000313" key="3">
    <source>
        <dbReference type="EMBL" id="PIO66270.1"/>
    </source>
</evidence>
<keyword evidence="1" id="KW-0812">Transmembrane</keyword>
<evidence type="ECO:0000259" key="2">
    <source>
        <dbReference type="SMART" id="SM01126"/>
    </source>
</evidence>
<feature type="non-terminal residue" evidence="3">
    <location>
        <position position="180"/>
    </location>
</feature>
<feature type="transmembrane region" description="Helical" evidence="1">
    <location>
        <begin position="136"/>
        <end position="156"/>
    </location>
</feature>
<accession>A0A2G9U9U7</accession>
<gene>
    <name evidence="3" type="ORF">TELCIR_12021</name>
</gene>
<evidence type="ECO:0000313" key="4">
    <source>
        <dbReference type="Proteomes" id="UP000230423"/>
    </source>
</evidence>
<feature type="domain" description="ISXO2-like transposase" evidence="2">
    <location>
        <begin position="1"/>
        <end position="101"/>
    </location>
</feature>